<evidence type="ECO:0000256" key="2">
    <source>
        <dbReference type="SAM" id="SignalP"/>
    </source>
</evidence>
<sequence>MFKSHKLTATILLASALGAFSASAAGPSGPASSAQTRQLAQADDEWKDNEVHASYSHNTKRAIVDVNDEFILSSSSNEAGMVLRVGVLDGTRAKYGECGSGTKPKLGEAQTTWLSVAYSKPDQNGVRNIAITRTVDFFGRQRTYSFQSKGGWERATLEPGISVEINDGVLSYSQSTGPLGTSGNTKSIDFAYELSERPETIRSAVSLNSSSWFVATEGSASAPTYRVNNHAVIASLPDQKVQQPATVQRAIVPPVEINVAAIMRDRAAQTKMFHRVQFEGDQKEQAADDITGVETNDINEPTLPCPAVRCRTSLDCFAGLGSYCTCAYVSGGGGVCLI</sequence>
<feature type="signal peptide" evidence="2">
    <location>
        <begin position="1"/>
        <end position="24"/>
    </location>
</feature>
<protein>
    <recommendedName>
        <fullName evidence="4">EGF-like domain-containing protein</fullName>
    </recommendedName>
</protein>
<gene>
    <name evidence="3" type="ORF">RMR22_26100</name>
</gene>
<name>A0AAW9FMR5_9HYPH</name>
<dbReference type="AlphaFoldDB" id="A0AAW9FMR5"/>
<evidence type="ECO:0008006" key="4">
    <source>
        <dbReference type="Google" id="ProtNLM"/>
    </source>
</evidence>
<evidence type="ECO:0000256" key="1">
    <source>
        <dbReference type="SAM" id="MobiDB-lite"/>
    </source>
</evidence>
<proteinExistence type="predicted"/>
<feature type="chain" id="PRO_5043634176" description="EGF-like domain-containing protein" evidence="2">
    <location>
        <begin position="25"/>
        <end position="338"/>
    </location>
</feature>
<reference evidence="3" key="1">
    <citation type="journal article" date="2023" name="Phytobiomes J">
        <title>Deciphering the key players within the bacterial microbiota associated with aerial crown gall tumors on rhododendron: Insights into the gallobiome.</title>
        <authorList>
            <person name="Kuzmanovic N."/>
            <person name="Nesme J."/>
            <person name="Wolf J."/>
            <person name="Neumann-Schaal M."/>
            <person name="Petersen J."/>
            <person name="Fernandez-Gnecco G."/>
            <person name="Sproeer C."/>
            <person name="Bunk B."/>
            <person name="Overmann J."/>
            <person name="Sorensen S.J."/>
            <person name="Idczak E."/>
            <person name="Smalla K."/>
        </authorList>
    </citation>
    <scope>NUCLEOTIDE SEQUENCE</scope>
    <source>
        <strain evidence="3">Rho-11.1</strain>
    </source>
</reference>
<comment type="caution">
    <text evidence="3">The sequence shown here is derived from an EMBL/GenBank/DDBJ whole genome shotgun (WGS) entry which is preliminary data.</text>
</comment>
<dbReference type="RefSeq" id="WP_320203783.1">
    <property type="nucleotide sequence ID" value="NZ_CP192783.1"/>
</dbReference>
<organism evidence="3">
    <name type="scientific">Agrobacterium rosae</name>
    <dbReference type="NCBI Taxonomy" id="1972867"/>
    <lineage>
        <taxon>Bacteria</taxon>
        <taxon>Pseudomonadati</taxon>
        <taxon>Pseudomonadota</taxon>
        <taxon>Alphaproteobacteria</taxon>
        <taxon>Hyphomicrobiales</taxon>
        <taxon>Rhizobiaceae</taxon>
        <taxon>Rhizobium/Agrobacterium group</taxon>
        <taxon>Agrobacterium</taxon>
    </lineage>
</organism>
<feature type="region of interest" description="Disordered" evidence="1">
    <location>
        <begin position="26"/>
        <end position="45"/>
    </location>
</feature>
<accession>A0AAW9FMR5</accession>
<evidence type="ECO:0000313" key="3">
    <source>
        <dbReference type="EMBL" id="MDX8305708.1"/>
    </source>
</evidence>
<keyword evidence="2" id="KW-0732">Signal</keyword>
<dbReference type="EMBL" id="JAVRAF010000026">
    <property type="protein sequence ID" value="MDX8305708.1"/>
    <property type="molecule type" value="Genomic_DNA"/>
</dbReference>